<dbReference type="InterPro" id="IPR041657">
    <property type="entry name" value="HTH_17"/>
</dbReference>
<dbReference type="InterPro" id="IPR009061">
    <property type="entry name" value="DNA-bd_dom_put_sf"/>
</dbReference>
<protein>
    <recommendedName>
        <fullName evidence="1">Helix-turn-helix domain-containing protein</fullName>
    </recommendedName>
</protein>
<dbReference type="Pfam" id="PF12728">
    <property type="entry name" value="HTH_17"/>
    <property type="match status" value="1"/>
</dbReference>
<dbReference type="NCBIfam" id="TIGR01764">
    <property type="entry name" value="excise"/>
    <property type="match status" value="1"/>
</dbReference>
<sequence>MRFFTKNEVAKYFRVHPRTVERWLKSGLLKGHKLGKGNTALWRIPDTEVEALLKKSRSKKIT</sequence>
<dbReference type="Gene3D" id="1.10.1660.10">
    <property type="match status" value="1"/>
</dbReference>
<evidence type="ECO:0000313" key="2">
    <source>
        <dbReference type="EMBL" id="OGN20143.1"/>
    </source>
</evidence>
<proteinExistence type="predicted"/>
<evidence type="ECO:0000259" key="1">
    <source>
        <dbReference type="Pfam" id="PF12728"/>
    </source>
</evidence>
<dbReference type="STRING" id="1802689.A3F25_01320"/>
<evidence type="ECO:0000313" key="3">
    <source>
        <dbReference type="Proteomes" id="UP000177478"/>
    </source>
</evidence>
<name>A0A1F8G484_9BACT</name>
<feature type="domain" description="Helix-turn-helix" evidence="1">
    <location>
        <begin position="4"/>
        <end position="55"/>
    </location>
</feature>
<dbReference type="EMBL" id="MGKD01000008">
    <property type="protein sequence ID" value="OGN20143.1"/>
    <property type="molecule type" value="Genomic_DNA"/>
</dbReference>
<dbReference type="SUPFAM" id="SSF46955">
    <property type="entry name" value="Putative DNA-binding domain"/>
    <property type="match status" value="1"/>
</dbReference>
<dbReference type="GO" id="GO:0003677">
    <property type="term" value="F:DNA binding"/>
    <property type="evidence" value="ECO:0007669"/>
    <property type="project" value="InterPro"/>
</dbReference>
<dbReference type="AlphaFoldDB" id="A0A1F8G484"/>
<accession>A0A1F8G484</accession>
<gene>
    <name evidence="2" type="ORF">A3F25_01320</name>
</gene>
<organism evidence="2 3">
    <name type="scientific">Candidatus Yanofskybacteria bacterium RIFCSPHIGHO2_12_FULL_45_19b</name>
    <dbReference type="NCBI Taxonomy" id="1802689"/>
    <lineage>
        <taxon>Bacteria</taxon>
        <taxon>Candidatus Yanofskyibacteriota</taxon>
    </lineage>
</organism>
<comment type="caution">
    <text evidence="2">The sequence shown here is derived from an EMBL/GenBank/DDBJ whole genome shotgun (WGS) entry which is preliminary data.</text>
</comment>
<dbReference type="InterPro" id="IPR010093">
    <property type="entry name" value="SinI_DNA-bd"/>
</dbReference>
<dbReference type="Proteomes" id="UP000177478">
    <property type="component" value="Unassembled WGS sequence"/>
</dbReference>
<reference evidence="2 3" key="1">
    <citation type="journal article" date="2016" name="Nat. Commun.">
        <title>Thousands of microbial genomes shed light on interconnected biogeochemical processes in an aquifer system.</title>
        <authorList>
            <person name="Anantharaman K."/>
            <person name="Brown C.T."/>
            <person name="Hug L.A."/>
            <person name="Sharon I."/>
            <person name="Castelle C.J."/>
            <person name="Probst A.J."/>
            <person name="Thomas B.C."/>
            <person name="Singh A."/>
            <person name="Wilkins M.J."/>
            <person name="Karaoz U."/>
            <person name="Brodie E.L."/>
            <person name="Williams K.H."/>
            <person name="Hubbard S.S."/>
            <person name="Banfield J.F."/>
        </authorList>
    </citation>
    <scope>NUCLEOTIDE SEQUENCE [LARGE SCALE GENOMIC DNA]</scope>
</reference>